<feature type="domain" description="Acyl-CoA dehydrogenase/oxidase C-terminal" evidence="5">
    <location>
        <begin position="234"/>
        <end position="383"/>
    </location>
</feature>
<dbReference type="InterPro" id="IPR009100">
    <property type="entry name" value="AcylCoA_DH/oxidase_NM_dom_sf"/>
</dbReference>
<reference evidence="9" key="1">
    <citation type="journal article" date="2019" name="Int. J. Syst. Evol. Microbiol.">
        <title>The Global Catalogue of Microorganisms (GCM) 10K type strain sequencing project: providing services to taxonomists for standard genome sequencing and annotation.</title>
        <authorList>
            <consortium name="The Broad Institute Genomics Platform"/>
            <consortium name="The Broad Institute Genome Sequencing Center for Infectious Disease"/>
            <person name="Wu L."/>
            <person name="Ma J."/>
        </authorList>
    </citation>
    <scope>NUCLEOTIDE SEQUENCE [LARGE SCALE GENOMIC DNA]</scope>
    <source>
        <strain evidence="9">CCM 7480</strain>
    </source>
</reference>
<evidence type="ECO:0000259" key="7">
    <source>
        <dbReference type="Pfam" id="PF02771"/>
    </source>
</evidence>
<evidence type="ECO:0000256" key="2">
    <source>
        <dbReference type="ARBA" id="ARBA00009347"/>
    </source>
</evidence>
<evidence type="ECO:0000259" key="5">
    <source>
        <dbReference type="Pfam" id="PF00441"/>
    </source>
</evidence>
<dbReference type="PROSITE" id="PS00072">
    <property type="entry name" value="ACYL_COA_DH_1"/>
    <property type="match status" value="1"/>
</dbReference>
<dbReference type="InterPro" id="IPR037069">
    <property type="entry name" value="AcylCoA_DH/ox_N_sf"/>
</dbReference>
<dbReference type="Gene3D" id="1.20.140.10">
    <property type="entry name" value="Butyryl-CoA Dehydrogenase, subunit A, domain 3"/>
    <property type="match status" value="1"/>
</dbReference>
<feature type="domain" description="Acyl-CoA dehydrogenase/oxidase N-terminal" evidence="7">
    <location>
        <begin position="16"/>
        <end position="124"/>
    </location>
</feature>
<dbReference type="GO" id="GO:0016491">
    <property type="term" value="F:oxidoreductase activity"/>
    <property type="evidence" value="ECO:0007669"/>
    <property type="project" value="UniProtKB-KW"/>
</dbReference>
<keyword evidence="4" id="KW-0274">FAD</keyword>
<comment type="caution">
    <text evidence="8">The sequence shown here is derived from an EMBL/GenBank/DDBJ whole genome shotgun (WGS) entry which is preliminary data.</text>
</comment>
<dbReference type="Gene3D" id="2.40.110.10">
    <property type="entry name" value="Butyryl-CoA Dehydrogenase, subunit A, domain 2"/>
    <property type="match status" value="1"/>
</dbReference>
<comment type="similarity">
    <text evidence="2">Belongs to the acyl-CoA dehydrogenase family.</text>
</comment>
<dbReference type="Pfam" id="PF02770">
    <property type="entry name" value="Acyl-CoA_dh_M"/>
    <property type="match status" value="1"/>
</dbReference>
<dbReference type="PANTHER" id="PTHR43884">
    <property type="entry name" value="ACYL-COA DEHYDROGENASE"/>
    <property type="match status" value="1"/>
</dbReference>
<evidence type="ECO:0000313" key="9">
    <source>
        <dbReference type="Proteomes" id="UP001595665"/>
    </source>
</evidence>
<keyword evidence="8" id="KW-0560">Oxidoreductase</keyword>
<sequence>MSDTAYLDWPFFEPRHGALARELDAWATQHLSAAHGADVDHACRTLVAQLGAGGWLRHAVGGRDYGGTRDAIDTRAICLIRETLARHAGLADFAFAMQGLGSGAIALFGSEEQKLRYLPRVAAGRAIAAFALSEPEAGSDVAAMACAARLDGDQYVLDGEKTWISNGGIADFYVVFGRSGEADGARGISAFIVDADTPGLTVAERIEVIAPHPLARLRFEHCQIPASARIGAGGQGFKVAMATLDVFRTSVAAAALGFARRALDEALERAASRRMFGKTLADFQITQAKLAEMATRIDAAALLTYRAAWERDQGRRVTRAAAMAKLTATENAQAVIDAALQMFGGLGVVSGQPVETLYREIRALRIYEGASEVQQLIIARELLADHAAAQAARGRA</sequence>
<dbReference type="SUPFAM" id="SSF56645">
    <property type="entry name" value="Acyl-CoA dehydrogenase NM domain-like"/>
    <property type="match status" value="1"/>
</dbReference>
<keyword evidence="9" id="KW-1185">Reference proteome</keyword>
<dbReference type="PANTHER" id="PTHR43884:SF22">
    <property type="entry name" value="BLR3437 PROTEIN"/>
    <property type="match status" value="1"/>
</dbReference>
<dbReference type="Pfam" id="PF02771">
    <property type="entry name" value="Acyl-CoA_dh_N"/>
    <property type="match status" value="1"/>
</dbReference>
<gene>
    <name evidence="8" type="ORF">ACFOPH_09455</name>
</gene>
<dbReference type="InterPro" id="IPR009075">
    <property type="entry name" value="AcylCo_DH/oxidase_C"/>
</dbReference>
<evidence type="ECO:0000256" key="1">
    <source>
        <dbReference type="ARBA" id="ARBA00001974"/>
    </source>
</evidence>
<dbReference type="InterPro" id="IPR036250">
    <property type="entry name" value="AcylCo_DH-like_C"/>
</dbReference>
<keyword evidence="3" id="KW-0285">Flavoprotein</keyword>
<dbReference type="InterPro" id="IPR013786">
    <property type="entry name" value="AcylCoA_DH/ox_N"/>
</dbReference>
<evidence type="ECO:0000313" key="8">
    <source>
        <dbReference type="EMBL" id="MFC3458471.1"/>
    </source>
</evidence>
<evidence type="ECO:0000256" key="4">
    <source>
        <dbReference type="ARBA" id="ARBA00022827"/>
    </source>
</evidence>
<accession>A0ABV7PH18</accession>
<evidence type="ECO:0000256" key="3">
    <source>
        <dbReference type="ARBA" id="ARBA00022630"/>
    </source>
</evidence>
<feature type="domain" description="Acyl-CoA oxidase/dehydrogenase middle" evidence="6">
    <location>
        <begin position="129"/>
        <end position="221"/>
    </location>
</feature>
<dbReference type="Gene3D" id="1.10.540.10">
    <property type="entry name" value="Acyl-CoA dehydrogenase/oxidase, N-terminal domain"/>
    <property type="match status" value="1"/>
</dbReference>
<dbReference type="EMBL" id="JBHRVV010000001">
    <property type="protein sequence ID" value="MFC3458471.1"/>
    <property type="molecule type" value="Genomic_DNA"/>
</dbReference>
<comment type="cofactor">
    <cofactor evidence="1">
        <name>FAD</name>
        <dbReference type="ChEBI" id="CHEBI:57692"/>
    </cofactor>
</comment>
<protein>
    <submittedName>
        <fullName evidence="8">Acyl-CoA dehydrogenase family protein</fullName>
        <ecNumber evidence="8">1.-.-.-</ecNumber>
    </submittedName>
</protein>
<dbReference type="InterPro" id="IPR046373">
    <property type="entry name" value="Acyl-CoA_Oxase/DH_mid-dom_sf"/>
</dbReference>
<proteinExistence type="inferred from homology"/>
<organism evidence="8 9">
    <name type="scientific">Massilia haematophila</name>
    <dbReference type="NCBI Taxonomy" id="457923"/>
    <lineage>
        <taxon>Bacteria</taxon>
        <taxon>Pseudomonadati</taxon>
        <taxon>Pseudomonadota</taxon>
        <taxon>Betaproteobacteria</taxon>
        <taxon>Burkholderiales</taxon>
        <taxon>Oxalobacteraceae</taxon>
        <taxon>Telluria group</taxon>
        <taxon>Massilia</taxon>
    </lineage>
</organism>
<dbReference type="EC" id="1.-.-.-" evidence="8"/>
<dbReference type="InterPro" id="IPR006091">
    <property type="entry name" value="Acyl-CoA_Oxase/DH_mid-dom"/>
</dbReference>
<evidence type="ECO:0000259" key="6">
    <source>
        <dbReference type="Pfam" id="PF02770"/>
    </source>
</evidence>
<dbReference type="Proteomes" id="UP001595665">
    <property type="component" value="Unassembled WGS sequence"/>
</dbReference>
<dbReference type="RefSeq" id="WP_379734909.1">
    <property type="nucleotide sequence ID" value="NZ_JBHRVV010000001.1"/>
</dbReference>
<dbReference type="InterPro" id="IPR006089">
    <property type="entry name" value="Acyl-CoA_DH_CS"/>
</dbReference>
<dbReference type="SUPFAM" id="SSF47203">
    <property type="entry name" value="Acyl-CoA dehydrogenase C-terminal domain-like"/>
    <property type="match status" value="1"/>
</dbReference>
<name>A0ABV7PH18_9BURK</name>
<dbReference type="Pfam" id="PF00441">
    <property type="entry name" value="Acyl-CoA_dh_1"/>
    <property type="match status" value="1"/>
</dbReference>